<keyword evidence="2" id="KW-1185">Reference proteome</keyword>
<sequence>MLELAKLLARSTSLPPVSGARRYTLTEVGSTLVPSGNDASYAAYVLQHHHQGDGASTGPEPFSHANGRVPAYAYYGEDQEANAPM</sequence>
<reference evidence="1 2" key="1">
    <citation type="submission" date="2023-10" db="EMBL/GenBank/DDBJ databases">
        <title>Chromosome-scale genome assembly provides insights into flower coloration mechanisms of Canna indica.</title>
        <authorList>
            <person name="Li C."/>
        </authorList>
    </citation>
    <scope>NUCLEOTIDE SEQUENCE [LARGE SCALE GENOMIC DNA]</scope>
    <source>
        <tissue evidence="1">Flower</tissue>
    </source>
</reference>
<protein>
    <submittedName>
        <fullName evidence="1">Caffeic acid 3-O-methyltransferase</fullName>
    </submittedName>
</protein>
<evidence type="ECO:0000313" key="1">
    <source>
        <dbReference type="EMBL" id="WOL10384.1"/>
    </source>
</evidence>
<proteinExistence type="predicted"/>
<dbReference type="AlphaFoldDB" id="A0AAQ3KLL6"/>
<dbReference type="Proteomes" id="UP001327560">
    <property type="component" value="Chromosome 6"/>
</dbReference>
<organism evidence="1 2">
    <name type="scientific">Canna indica</name>
    <name type="common">Indian-shot</name>
    <dbReference type="NCBI Taxonomy" id="4628"/>
    <lineage>
        <taxon>Eukaryota</taxon>
        <taxon>Viridiplantae</taxon>
        <taxon>Streptophyta</taxon>
        <taxon>Embryophyta</taxon>
        <taxon>Tracheophyta</taxon>
        <taxon>Spermatophyta</taxon>
        <taxon>Magnoliopsida</taxon>
        <taxon>Liliopsida</taxon>
        <taxon>Zingiberales</taxon>
        <taxon>Cannaceae</taxon>
        <taxon>Canna</taxon>
    </lineage>
</organism>
<evidence type="ECO:0000313" key="2">
    <source>
        <dbReference type="Proteomes" id="UP001327560"/>
    </source>
</evidence>
<accession>A0AAQ3KLL6</accession>
<name>A0AAQ3KLL6_9LILI</name>
<gene>
    <name evidence="1" type="ORF">Cni_G19139</name>
</gene>
<dbReference type="EMBL" id="CP136895">
    <property type="protein sequence ID" value="WOL10384.1"/>
    <property type="molecule type" value="Genomic_DNA"/>
</dbReference>